<evidence type="ECO:0000256" key="11">
    <source>
        <dbReference type="ARBA" id="ARBA00022842"/>
    </source>
</evidence>
<feature type="binding site" description="in other chain" evidence="16">
    <location>
        <begin position="171"/>
        <end position="173"/>
    </location>
    <ligand>
        <name>substrate</name>
        <note>ligand shared between dimeric partners</note>
    </ligand>
</feature>
<keyword evidence="9 16" id="KW-0418">Kinase</keyword>
<sequence>MDNNKRLKSMAYAGNYCRITLEDLENSYHTHTTNVGMNAAVRAVVRMGIYVEAKVYFIYEGYEGMVDGGENIVEVTWESVSSILQVGGTVIGSARCKAFRTREGRLKAACNLVKCGITNLCVIGGDGSLTGANIFRTEWSGLLEELASQGEIDEEARKKYAYLNIVGMVGSIDNDFCGTDMTIGTDSALHRIIEVVDAIMTTAQSHQRTFVLEVMGRHCGYLALVSALACGADYVFIPEYPPEEGWEDHMCSRLSENRARKKRLNIIIVAEGAIDSNNQPITSEQVKDLVVQRLGYDTRVTILGHVQRGGTPSAFDRILASRMGVEAVLALLEATPETPACVVSLSGNQAVRLPLMECVQMTQDVQKAMDEKNFSDAVQLRGRSFQNNLNTYKLLSTKKTASELPTTNFNVAVLNVGAPAAGMNAAVRAAVRIGITEGHKMFAVTDGFEGFSKGQIKEISWGDVGGWTGQGGSILGTKRTLPAKHMEKIAEQMRNHTINALLVIGGFEAFESCLLLAEARSRFEEFCIPICIVPATISNNVPGTDLSIGADTSLNAIVETCDRIKLSASGTKRRVFIIETMGGYCGYLANMGALAAGADAAYIFEEKFDIRELQANVEHLTEKMKTSIQRGLVLRNENSSENYTTDFIYQLYSEEGKGVFDCRKNVLGHMQQGGAPSPFDRNFGTKISAKAVLWLSKKLKESYRRGEGRVFANTDDSVCLLGMRRRNLIFQPVIELKGDTDFEHRIPKEQWWLKLRPLMKILAKYKTSYDISDAGQLEHVHRPKPVEA</sequence>
<evidence type="ECO:0000256" key="6">
    <source>
        <dbReference type="ARBA" id="ARBA00022679"/>
    </source>
</evidence>
<keyword evidence="5" id="KW-0597">Phosphoprotein</keyword>
<feature type="binding site" description="in other chain" evidence="16">
    <location>
        <begin position="536"/>
        <end position="540"/>
    </location>
    <ligand>
        <name>beta-D-fructose 2,6-bisphosphate</name>
        <dbReference type="ChEBI" id="CHEBI:58579"/>
        <note>allosteric activator; ligand shared between dimeric partners</note>
    </ligand>
</feature>
<dbReference type="Ensembl" id="ENSACAT00000057327.1">
    <property type="protein sequence ID" value="ENSACAP00000028538.1"/>
    <property type="gene ID" value="ENSACAG00000008018.4"/>
</dbReference>
<comment type="catalytic activity">
    <reaction evidence="15 16 17">
        <text>beta-D-fructose 6-phosphate + ATP = beta-D-fructose 1,6-bisphosphate + ADP + H(+)</text>
        <dbReference type="Rhea" id="RHEA:16109"/>
        <dbReference type="ChEBI" id="CHEBI:15378"/>
        <dbReference type="ChEBI" id="CHEBI:30616"/>
        <dbReference type="ChEBI" id="CHEBI:32966"/>
        <dbReference type="ChEBI" id="CHEBI:57634"/>
        <dbReference type="ChEBI" id="CHEBI:456216"/>
        <dbReference type="EC" id="2.7.1.11"/>
    </reaction>
</comment>
<dbReference type="GO" id="GO:0003872">
    <property type="term" value="F:6-phosphofructokinase activity"/>
    <property type="evidence" value="ECO:0000318"/>
    <property type="project" value="GO_Central"/>
</dbReference>
<dbReference type="GeneTree" id="ENSGT00940000155002"/>
<dbReference type="NCBIfam" id="TIGR02478">
    <property type="entry name" value="6PF1K_euk"/>
    <property type="match status" value="1"/>
</dbReference>
<evidence type="ECO:0000256" key="13">
    <source>
        <dbReference type="ARBA" id="ARBA00023152"/>
    </source>
</evidence>
<dbReference type="PANTHER" id="PTHR13697:SF5">
    <property type="entry name" value="ATP-DEPENDENT 6-PHOSPHOFRUCTOKINASE, PLATELET TYPE"/>
    <property type="match status" value="1"/>
</dbReference>
<feature type="binding site" description="in other chain" evidence="16">
    <location>
        <position position="271"/>
    </location>
    <ligand>
        <name>substrate</name>
        <note>ligand shared between dimeric partners</note>
    </ligand>
</feature>
<evidence type="ECO:0000256" key="4">
    <source>
        <dbReference type="ARBA" id="ARBA00022533"/>
    </source>
</evidence>
<feature type="binding site" evidence="16">
    <location>
        <position position="208"/>
    </location>
    <ligand>
        <name>substrate</name>
        <note>ligand shared between dimeric partners</note>
    </ligand>
</feature>
<keyword evidence="12" id="KW-0007">Acetylation</keyword>
<feature type="binding site" evidence="16">
    <location>
        <position position="299"/>
    </location>
    <ligand>
        <name>substrate</name>
        <note>ligand shared between dimeric partners</note>
    </ligand>
</feature>
<evidence type="ECO:0000256" key="10">
    <source>
        <dbReference type="ARBA" id="ARBA00022840"/>
    </source>
</evidence>
<comment type="caution">
    <text evidence="16">Lacks conserved residue(s) required for the propagation of feature annotation.</text>
</comment>
<dbReference type="InterPro" id="IPR000023">
    <property type="entry name" value="Phosphofructokinase_dom"/>
</dbReference>
<evidence type="ECO:0000256" key="5">
    <source>
        <dbReference type="ARBA" id="ARBA00022553"/>
    </source>
</evidence>
<feature type="active site" description="Proton acceptor" evidence="16">
    <location>
        <position position="173"/>
    </location>
</feature>
<evidence type="ECO:0000313" key="19">
    <source>
        <dbReference type="Ensembl" id="ENSACAP00000028538.1"/>
    </source>
</evidence>
<keyword evidence="14" id="KW-0325">Glycoprotein</keyword>
<protein>
    <recommendedName>
        <fullName evidence="16">ATP-dependent 6-phosphofructokinase</fullName>
        <shortName evidence="16">ATP-PFK</shortName>
        <shortName evidence="16">Phosphofructokinase</shortName>
        <ecNumber evidence="16">2.7.1.11</ecNumber>
    </recommendedName>
    <alternativeName>
        <fullName evidence="16">Phosphohexokinase</fullName>
    </alternativeName>
</protein>
<dbReference type="FunFam" id="3.40.50.460:FF:000003">
    <property type="entry name" value="ATP-dependent 6-phosphofructokinase"/>
    <property type="match status" value="1"/>
</dbReference>
<keyword evidence="20" id="KW-1185">Reference proteome</keyword>
<feature type="region of interest" description="C-terminal regulatory PFK domain 2" evidence="16">
    <location>
        <begin position="410"/>
        <end position="788"/>
    </location>
</feature>
<feature type="binding site" evidence="16">
    <location>
        <begin position="125"/>
        <end position="128"/>
    </location>
    <ligand>
        <name>ATP</name>
        <dbReference type="ChEBI" id="CHEBI:30616"/>
    </ligand>
</feature>
<dbReference type="GO" id="GO:0061621">
    <property type="term" value="P:canonical glycolysis"/>
    <property type="evidence" value="ECO:0000318"/>
    <property type="project" value="GO_Central"/>
</dbReference>
<proteinExistence type="inferred from homology"/>
<dbReference type="InterPro" id="IPR041914">
    <property type="entry name" value="PFK_vert-type"/>
</dbReference>
<evidence type="ECO:0000256" key="8">
    <source>
        <dbReference type="ARBA" id="ARBA00022741"/>
    </source>
</evidence>
<keyword evidence="4 16" id="KW-0021">Allosteric enzyme</keyword>
<dbReference type="GO" id="GO:1990830">
    <property type="term" value="P:cellular response to leukemia inhibitory factor"/>
    <property type="evidence" value="ECO:0007669"/>
    <property type="project" value="Ensembl"/>
</dbReference>
<dbReference type="Proteomes" id="UP000001646">
    <property type="component" value="Chromosome 6"/>
</dbReference>
<feature type="binding site" evidence="16">
    <location>
        <position position="574"/>
    </location>
    <ligand>
        <name>beta-D-fructose 2,6-bisphosphate</name>
        <dbReference type="ChEBI" id="CHEBI:58579"/>
        <note>allosteric activator; ligand shared between dimeric partners</note>
    </ligand>
</feature>
<dbReference type="FunFam" id="3.40.50.460:FF:000001">
    <property type="entry name" value="ATP-dependent 6-phosphofructokinase"/>
    <property type="match status" value="1"/>
</dbReference>
<dbReference type="SUPFAM" id="SSF53784">
    <property type="entry name" value="Phosphofructokinase"/>
    <property type="match status" value="2"/>
</dbReference>
<reference evidence="19" key="3">
    <citation type="submission" date="2025-09" db="UniProtKB">
        <authorList>
            <consortium name="Ensembl"/>
        </authorList>
    </citation>
    <scope>IDENTIFICATION</scope>
</reference>
<dbReference type="GO" id="GO:0030388">
    <property type="term" value="P:fructose 1,6-bisphosphate metabolic process"/>
    <property type="evidence" value="ECO:0000318"/>
    <property type="project" value="GO_Central"/>
</dbReference>
<dbReference type="PROSITE" id="PS00433">
    <property type="entry name" value="PHOSPHOFRUCTOKINASE"/>
    <property type="match status" value="2"/>
</dbReference>
<evidence type="ECO:0000256" key="14">
    <source>
        <dbReference type="ARBA" id="ARBA00023180"/>
    </source>
</evidence>
<dbReference type="InParanoid" id="A0A803SZZ8"/>
<dbReference type="InterPro" id="IPR015912">
    <property type="entry name" value="Phosphofructokinase_CS"/>
</dbReference>
<evidence type="ECO:0000259" key="18">
    <source>
        <dbReference type="Pfam" id="PF00365"/>
    </source>
</evidence>
<dbReference type="Bgee" id="ENSACAG00000008018">
    <property type="expression patterns" value="Expressed in heart and 14 other cell types or tissues"/>
</dbReference>
<feature type="binding site" description="in other chain" evidence="16">
    <location>
        <begin position="669"/>
        <end position="672"/>
    </location>
    <ligand>
        <name>beta-D-fructose 2,6-bisphosphate</name>
        <dbReference type="ChEBI" id="CHEBI:58579"/>
        <note>allosteric activator; ligand shared between dimeric partners</note>
    </ligand>
</feature>
<dbReference type="CDD" id="cd00764">
    <property type="entry name" value="Eukaryotic_PFK"/>
    <property type="match status" value="1"/>
</dbReference>
<dbReference type="PANTHER" id="PTHR13697">
    <property type="entry name" value="PHOSPHOFRUCTOKINASE"/>
    <property type="match status" value="1"/>
</dbReference>
<comment type="activity regulation">
    <text evidence="16">Allosterically activated by ADP, AMP, or fructose 2,6-bisphosphate, and allosterically inhibited by ATP or citrate.</text>
</comment>
<comment type="pathway">
    <text evidence="2 16 17">Carbohydrate degradation; glycolysis; D-glyceraldehyde 3-phosphate and glycerone phosphate from D-glucose: step 3/4.</text>
</comment>
<feature type="binding site" description="in other chain" evidence="16">
    <location>
        <position position="479"/>
    </location>
    <ligand>
        <name>beta-D-fructose 2,6-bisphosphate</name>
        <dbReference type="ChEBI" id="CHEBI:58579"/>
        <note>allosteric activator; ligand shared between dimeric partners</note>
    </ligand>
</feature>
<dbReference type="HAMAP" id="MF_03184">
    <property type="entry name" value="Phosphofructokinase_I_E"/>
    <property type="match status" value="1"/>
</dbReference>
<dbReference type="GO" id="GO:0016020">
    <property type="term" value="C:membrane"/>
    <property type="evidence" value="ECO:0000318"/>
    <property type="project" value="GO_Central"/>
</dbReference>
<feature type="binding site" description="in other chain" evidence="16">
    <location>
        <begin position="581"/>
        <end position="583"/>
    </location>
    <ligand>
        <name>beta-D-fructose 2,6-bisphosphate</name>
        <dbReference type="ChEBI" id="CHEBI:58579"/>
        <note>allosteric activator; ligand shared between dimeric partners</note>
    </ligand>
</feature>
<dbReference type="AlphaFoldDB" id="A0A803SZZ8"/>
<keyword evidence="7 16" id="KW-0479">Metal-binding</keyword>
<comment type="subcellular location">
    <subcellularLocation>
        <location evidence="16">Cytoplasm</location>
    </subcellularLocation>
</comment>
<comment type="cofactor">
    <cofactor evidence="1 16">
        <name>Mg(2+)</name>
        <dbReference type="ChEBI" id="CHEBI:18420"/>
    </cofactor>
</comment>
<accession>A0A803SZZ8</accession>
<feature type="region of interest" description="N-terminal catalytic PFK domain 1" evidence="16">
    <location>
        <begin position="1"/>
        <end position="397"/>
    </location>
</feature>
<evidence type="ECO:0000256" key="12">
    <source>
        <dbReference type="ARBA" id="ARBA00022990"/>
    </source>
</evidence>
<dbReference type="UniPathway" id="UPA00109">
    <property type="reaction ID" value="UER00182"/>
</dbReference>
<dbReference type="FunFam" id="3.40.50.450:FF:000064">
    <property type="entry name" value="Phosphofructokinase, platelet b"/>
    <property type="match status" value="1"/>
</dbReference>
<gene>
    <name evidence="19" type="primary">PFKP</name>
</gene>
<dbReference type="PRINTS" id="PR00476">
    <property type="entry name" value="PHFRCTKINASE"/>
</dbReference>
<feature type="binding site" description="in other chain" evidence="16">
    <location>
        <begin position="305"/>
        <end position="308"/>
    </location>
    <ligand>
        <name>substrate</name>
        <note>ligand shared between dimeric partners</note>
    </ligand>
</feature>
<evidence type="ECO:0000256" key="7">
    <source>
        <dbReference type="ARBA" id="ARBA00022723"/>
    </source>
</evidence>
<dbReference type="EC" id="2.7.1.11" evidence="16"/>
<dbReference type="InterPro" id="IPR022953">
    <property type="entry name" value="ATP_PFK"/>
</dbReference>
<keyword evidence="6 16" id="KW-0808">Transferase</keyword>
<dbReference type="FunFam" id="3.40.50.450:FF:000043">
    <property type="entry name" value="ATP-dependent 6-phosphofructokinase, platelet type"/>
    <property type="match status" value="1"/>
</dbReference>
<evidence type="ECO:0000256" key="15">
    <source>
        <dbReference type="ARBA" id="ARBA00048070"/>
    </source>
</evidence>
<evidence type="ECO:0000256" key="17">
    <source>
        <dbReference type="PIRNR" id="PIRNR000533"/>
    </source>
</evidence>
<feature type="domain" description="Phosphofructokinase" evidence="18">
    <location>
        <begin position="36"/>
        <end position="330"/>
    </location>
</feature>
<evidence type="ECO:0000256" key="16">
    <source>
        <dbReference type="HAMAP-Rule" id="MF_03184"/>
    </source>
</evidence>
<organism evidence="19 20">
    <name type="scientific">Anolis carolinensis</name>
    <name type="common">Green anole</name>
    <name type="synonym">American chameleon</name>
    <dbReference type="NCBI Taxonomy" id="28377"/>
    <lineage>
        <taxon>Eukaryota</taxon>
        <taxon>Metazoa</taxon>
        <taxon>Chordata</taxon>
        <taxon>Craniata</taxon>
        <taxon>Vertebrata</taxon>
        <taxon>Euteleostomi</taxon>
        <taxon>Lepidosauria</taxon>
        <taxon>Squamata</taxon>
        <taxon>Bifurcata</taxon>
        <taxon>Unidentata</taxon>
        <taxon>Episquamata</taxon>
        <taxon>Toxicofera</taxon>
        <taxon>Iguania</taxon>
        <taxon>Dactyloidae</taxon>
        <taxon>Anolis</taxon>
    </lineage>
</organism>
<reference evidence="19" key="2">
    <citation type="submission" date="2025-08" db="UniProtKB">
        <authorList>
            <consortium name="Ensembl"/>
        </authorList>
    </citation>
    <scope>IDENTIFICATION</scope>
</reference>
<feature type="binding site" description="in other chain" evidence="16">
    <location>
        <position position="637"/>
    </location>
    <ligand>
        <name>beta-D-fructose 2,6-bisphosphate</name>
        <dbReference type="ChEBI" id="CHEBI:58579"/>
        <note>allosteric activator; ligand shared between dimeric partners</note>
    </ligand>
</feature>
<comment type="similarity">
    <text evidence="16">Belongs to the phosphofructokinase type A (PFKA) family. ATP-dependent PFK group I subfamily. Eukaryotic two domain clade 'E' sub-subfamily.</text>
</comment>
<dbReference type="InterPro" id="IPR009161">
    <property type="entry name" value="6-Pfructokinase_euk"/>
</dbReference>
<comment type="subunit">
    <text evidence="16">Homo- and heterotetramers.</text>
</comment>
<evidence type="ECO:0000256" key="1">
    <source>
        <dbReference type="ARBA" id="ARBA00001946"/>
    </source>
</evidence>
<evidence type="ECO:0000313" key="20">
    <source>
        <dbReference type="Proteomes" id="UP000001646"/>
    </source>
</evidence>
<dbReference type="GO" id="GO:0006002">
    <property type="term" value="P:fructose 6-phosphate metabolic process"/>
    <property type="evidence" value="ECO:0000318"/>
    <property type="project" value="GO_Central"/>
</dbReference>
<evidence type="ECO:0000256" key="2">
    <source>
        <dbReference type="ARBA" id="ARBA00004679"/>
    </source>
</evidence>
<dbReference type="InterPro" id="IPR035966">
    <property type="entry name" value="PKF_sf"/>
</dbReference>
<keyword evidence="8 16" id="KW-0547">Nucleotide-binding</keyword>
<dbReference type="Gene3D" id="3.40.50.450">
    <property type="match status" value="2"/>
</dbReference>
<dbReference type="Gene3D" id="3.40.50.460">
    <property type="entry name" value="Phosphofructokinase domain"/>
    <property type="match status" value="2"/>
</dbReference>
<dbReference type="PIRSF" id="PIRSF000533">
    <property type="entry name" value="ATP_PFK_euk"/>
    <property type="match status" value="1"/>
</dbReference>
<comment type="similarity">
    <text evidence="17">Belongs to the phosphofructokinase type A (PFKA) family. ATP-dependent PFK group I subfamily. Eukaryotic two domain clade "E" sub-subfamily.</text>
</comment>
<comment type="function">
    <text evidence="16">Catalyzes the phosphorylation of D-fructose 6-phosphate to fructose 1,6-bisphosphate by ATP, the first committing step of glycolysis.</text>
</comment>
<feature type="domain" description="Phosphofructokinase" evidence="18">
    <location>
        <begin position="410"/>
        <end position="694"/>
    </location>
</feature>
<keyword evidence="11 16" id="KW-0460">Magnesium</keyword>
<feature type="binding site" description="in other chain" evidence="16">
    <location>
        <position position="745"/>
    </location>
    <ligand>
        <name>beta-D-fructose 2,6-bisphosphate</name>
        <dbReference type="ChEBI" id="CHEBI:58579"/>
        <note>allosteric activator; ligand shared between dimeric partners</note>
    </ligand>
</feature>
<dbReference type="Pfam" id="PF00365">
    <property type="entry name" value="PFK"/>
    <property type="match status" value="2"/>
</dbReference>
<evidence type="ECO:0000256" key="9">
    <source>
        <dbReference type="ARBA" id="ARBA00022777"/>
    </source>
</evidence>
<keyword evidence="3 16" id="KW-0963">Cytoplasm</keyword>
<feature type="binding site" evidence="16">
    <location>
        <begin position="95"/>
        <end position="96"/>
    </location>
    <ligand>
        <name>ATP</name>
        <dbReference type="ChEBI" id="CHEBI:30616"/>
    </ligand>
</feature>
<dbReference type="GO" id="GO:0046872">
    <property type="term" value="F:metal ion binding"/>
    <property type="evidence" value="ECO:0007669"/>
    <property type="project" value="UniProtKB-KW"/>
</dbReference>
<feature type="binding site" evidence="16">
    <location>
        <position position="126"/>
    </location>
    <ligand>
        <name>Mg(2+)</name>
        <dbReference type="ChEBI" id="CHEBI:18420"/>
        <note>catalytic</note>
    </ligand>
</feature>
<dbReference type="GO" id="GO:0070095">
    <property type="term" value="F:fructose-6-phosphate binding"/>
    <property type="evidence" value="ECO:0000318"/>
    <property type="project" value="GO_Central"/>
</dbReference>
<name>A0A803SZZ8_ANOCA</name>
<feature type="binding site" evidence="16">
    <location>
        <position position="663"/>
    </location>
    <ligand>
        <name>beta-D-fructose 2,6-bisphosphate</name>
        <dbReference type="ChEBI" id="CHEBI:58579"/>
        <note>allosteric activator; ligand shared between dimeric partners</note>
    </ligand>
</feature>
<dbReference type="GO" id="GO:0005945">
    <property type="term" value="C:6-phosphofructokinase complex"/>
    <property type="evidence" value="ECO:0000318"/>
    <property type="project" value="GO_Central"/>
</dbReference>
<reference evidence="19 20" key="1">
    <citation type="submission" date="2009-12" db="EMBL/GenBank/DDBJ databases">
        <title>The Genome Sequence of Anolis carolinensis (Green Anole Lizard).</title>
        <authorList>
            <consortium name="The Genome Sequencing Platform"/>
            <person name="Di Palma F."/>
            <person name="Alfoldi J."/>
            <person name="Heiman D."/>
            <person name="Young S."/>
            <person name="Grabherr M."/>
            <person name="Johnson J."/>
            <person name="Lander E.S."/>
            <person name="Lindblad-Toh K."/>
        </authorList>
    </citation>
    <scope>NUCLEOTIDE SEQUENCE [LARGE SCALE GENOMIC DNA]</scope>
    <source>
        <strain evidence="19 20">JBL SC #1</strain>
    </source>
</reference>
<keyword evidence="13 16" id="KW-0324">Glycolysis</keyword>
<dbReference type="GO" id="GO:0044877">
    <property type="term" value="F:protein-containing complex binding"/>
    <property type="evidence" value="ECO:0007669"/>
    <property type="project" value="Ensembl"/>
</dbReference>
<keyword evidence="10 16" id="KW-0067">ATP-binding</keyword>
<feature type="binding site" description="in other chain" evidence="16">
    <location>
        <begin position="215"/>
        <end position="217"/>
    </location>
    <ligand>
        <name>substrate</name>
        <note>ligand shared between dimeric partners</note>
    </ligand>
</feature>
<evidence type="ECO:0000256" key="3">
    <source>
        <dbReference type="ARBA" id="ARBA00022490"/>
    </source>
</evidence>
<dbReference type="GO" id="GO:0005524">
    <property type="term" value="F:ATP binding"/>
    <property type="evidence" value="ECO:0007669"/>
    <property type="project" value="UniProtKB-KW"/>
</dbReference>